<keyword evidence="3" id="KW-1185">Reference proteome</keyword>
<name>A0ABT9N036_9ACTN</name>
<evidence type="ECO:0008006" key="4">
    <source>
        <dbReference type="Google" id="ProtNLM"/>
    </source>
</evidence>
<evidence type="ECO:0000256" key="1">
    <source>
        <dbReference type="SAM" id="MobiDB-lite"/>
    </source>
</evidence>
<dbReference type="EMBL" id="JAUSRA010000001">
    <property type="protein sequence ID" value="MDP9797057.1"/>
    <property type="molecule type" value="Genomic_DNA"/>
</dbReference>
<proteinExistence type="predicted"/>
<reference evidence="2 3" key="1">
    <citation type="submission" date="2023-07" db="EMBL/GenBank/DDBJ databases">
        <title>Sequencing the genomes of 1000 actinobacteria strains.</title>
        <authorList>
            <person name="Klenk H.-P."/>
        </authorList>
    </citation>
    <scope>NUCLEOTIDE SEQUENCE [LARGE SCALE GENOMIC DNA]</scope>
    <source>
        <strain evidence="2 3">DSM 44710</strain>
    </source>
</reference>
<accession>A0ABT9N036</accession>
<evidence type="ECO:0000313" key="3">
    <source>
        <dbReference type="Proteomes" id="UP001240984"/>
    </source>
</evidence>
<gene>
    <name evidence="2" type="ORF">J2S43_005569</name>
</gene>
<comment type="caution">
    <text evidence="2">The sequence shown here is derived from an EMBL/GenBank/DDBJ whole genome shotgun (WGS) entry which is preliminary data.</text>
</comment>
<organism evidence="2 3">
    <name type="scientific">Catenuloplanes nepalensis</name>
    <dbReference type="NCBI Taxonomy" id="587533"/>
    <lineage>
        <taxon>Bacteria</taxon>
        <taxon>Bacillati</taxon>
        <taxon>Actinomycetota</taxon>
        <taxon>Actinomycetes</taxon>
        <taxon>Micromonosporales</taxon>
        <taxon>Micromonosporaceae</taxon>
        <taxon>Catenuloplanes</taxon>
    </lineage>
</organism>
<feature type="region of interest" description="Disordered" evidence="1">
    <location>
        <begin position="35"/>
        <end position="65"/>
    </location>
</feature>
<dbReference type="Proteomes" id="UP001240984">
    <property type="component" value="Unassembled WGS sequence"/>
</dbReference>
<sequence>MPVLLHLAIGAPTAVAVSVAALRGACLRVRSHPRLPRAAGRDSPIPVGAPVDRRTPTWARTIGEG</sequence>
<evidence type="ECO:0000313" key="2">
    <source>
        <dbReference type="EMBL" id="MDP9797057.1"/>
    </source>
</evidence>
<dbReference type="RefSeq" id="WP_306834109.1">
    <property type="nucleotide sequence ID" value="NZ_JAUSRA010000001.1"/>
</dbReference>
<protein>
    <recommendedName>
        <fullName evidence="4">Secreted protein</fullName>
    </recommendedName>
</protein>